<comment type="similarity">
    <text evidence="1">Belongs to the sigma-70 factor family. ECF subfamily.</text>
</comment>
<dbReference type="InterPro" id="IPR013325">
    <property type="entry name" value="RNA_pol_sigma_r2"/>
</dbReference>
<evidence type="ECO:0000259" key="6">
    <source>
        <dbReference type="Pfam" id="PF08281"/>
    </source>
</evidence>
<reference evidence="7" key="1">
    <citation type="journal article" date="2014" name="Int. J. Syst. Evol. Microbiol.">
        <title>Complete genome sequence of Corynebacterium casei LMG S-19264T (=DSM 44701T), isolated from a smear-ripened cheese.</title>
        <authorList>
            <consortium name="US DOE Joint Genome Institute (JGI-PGF)"/>
            <person name="Walter F."/>
            <person name="Albersmeier A."/>
            <person name="Kalinowski J."/>
            <person name="Ruckert C."/>
        </authorList>
    </citation>
    <scope>NUCLEOTIDE SEQUENCE</scope>
    <source>
        <strain evidence="7">CGMCC 1.15290</strain>
    </source>
</reference>
<dbReference type="EMBL" id="BMIB01000001">
    <property type="protein sequence ID" value="GGH60229.1"/>
    <property type="molecule type" value="Genomic_DNA"/>
</dbReference>
<evidence type="ECO:0000256" key="1">
    <source>
        <dbReference type="ARBA" id="ARBA00010641"/>
    </source>
</evidence>
<dbReference type="Gene3D" id="1.10.1740.10">
    <property type="match status" value="1"/>
</dbReference>
<dbReference type="SUPFAM" id="SSF88946">
    <property type="entry name" value="Sigma2 domain of RNA polymerase sigma factors"/>
    <property type="match status" value="1"/>
</dbReference>
<dbReference type="InterPro" id="IPR013249">
    <property type="entry name" value="RNA_pol_sigma70_r4_t2"/>
</dbReference>
<dbReference type="GO" id="GO:0000428">
    <property type="term" value="C:DNA-directed RNA polymerase complex"/>
    <property type="evidence" value="ECO:0007669"/>
    <property type="project" value="UniProtKB-KW"/>
</dbReference>
<evidence type="ECO:0000256" key="3">
    <source>
        <dbReference type="ARBA" id="ARBA00023082"/>
    </source>
</evidence>
<dbReference type="InterPro" id="IPR007627">
    <property type="entry name" value="RNA_pol_sigma70_r2"/>
</dbReference>
<protein>
    <submittedName>
        <fullName evidence="7">DNA-directed RNA polymerase sigma-70 factor</fullName>
    </submittedName>
</protein>
<evidence type="ECO:0000256" key="2">
    <source>
        <dbReference type="ARBA" id="ARBA00023015"/>
    </source>
</evidence>
<dbReference type="Pfam" id="PF04542">
    <property type="entry name" value="Sigma70_r2"/>
    <property type="match status" value="1"/>
</dbReference>
<dbReference type="Proteomes" id="UP000627292">
    <property type="component" value="Unassembled WGS sequence"/>
</dbReference>
<keyword evidence="4" id="KW-0804">Transcription</keyword>
<dbReference type="SUPFAM" id="SSF88659">
    <property type="entry name" value="Sigma3 and sigma4 domains of RNA polymerase sigma factors"/>
    <property type="match status" value="1"/>
</dbReference>
<dbReference type="InterPro" id="IPR014284">
    <property type="entry name" value="RNA_pol_sigma-70_dom"/>
</dbReference>
<keyword evidence="8" id="KW-1185">Reference proteome</keyword>
<dbReference type="PANTHER" id="PTHR43133:SF46">
    <property type="entry name" value="RNA POLYMERASE SIGMA-70 FACTOR ECF SUBFAMILY"/>
    <property type="match status" value="1"/>
</dbReference>
<dbReference type="AlphaFoldDB" id="A0A917IQ06"/>
<dbReference type="Gene3D" id="1.10.10.10">
    <property type="entry name" value="Winged helix-like DNA-binding domain superfamily/Winged helix DNA-binding domain"/>
    <property type="match status" value="1"/>
</dbReference>
<dbReference type="GO" id="GO:0016987">
    <property type="term" value="F:sigma factor activity"/>
    <property type="evidence" value="ECO:0007669"/>
    <property type="project" value="UniProtKB-KW"/>
</dbReference>
<keyword evidence="3" id="KW-0731">Sigma factor</keyword>
<feature type="domain" description="RNA polymerase sigma-70 region 2" evidence="5">
    <location>
        <begin position="27"/>
        <end position="92"/>
    </location>
</feature>
<accession>A0A917IQ06</accession>
<evidence type="ECO:0000259" key="5">
    <source>
        <dbReference type="Pfam" id="PF04542"/>
    </source>
</evidence>
<dbReference type="Pfam" id="PF08281">
    <property type="entry name" value="Sigma70_r4_2"/>
    <property type="match status" value="1"/>
</dbReference>
<sequence length="182" mass="21124">MLPLSTYPDEDLVRLLTADNEQAFNQIYHRYWRKLYALAFQRLRSKQAAEDVVQEVLAGVWQRRNSSLISHLESYLAAATRYAVFRQLNKEAAQASAINQTQEKAPVFDEIQDVRLLEQMVQKEVNKLPEKCRLVFQYSRDLGLSNKEIAGSLDISQKAVEKHITKAIRTIRSQLKSLLWFL</sequence>
<dbReference type="PANTHER" id="PTHR43133">
    <property type="entry name" value="RNA POLYMERASE ECF-TYPE SIGMA FACTO"/>
    <property type="match status" value="1"/>
</dbReference>
<dbReference type="InterPro" id="IPR013324">
    <property type="entry name" value="RNA_pol_sigma_r3/r4-like"/>
</dbReference>
<feature type="domain" description="RNA polymerase sigma factor 70 region 4 type 2" evidence="6">
    <location>
        <begin position="119"/>
        <end position="169"/>
    </location>
</feature>
<name>A0A917IQ06_9BACT</name>
<evidence type="ECO:0000313" key="7">
    <source>
        <dbReference type="EMBL" id="GGH60229.1"/>
    </source>
</evidence>
<evidence type="ECO:0000313" key="8">
    <source>
        <dbReference type="Proteomes" id="UP000627292"/>
    </source>
</evidence>
<dbReference type="GO" id="GO:0006352">
    <property type="term" value="P:DNA-templated transcription initiation"/>
    <property type="evidence" value="ECO:0007669"/>
    <property type="project" value="InterPro"/>
</dbReference>
<dbReference type="InterPro" id="IPR036388">
    <property type="entry name" value="WH-like_DNA-bd_sf"/>
</dbReference>
<comment type="caution">
    <text evidence="7">The sequence shown here is derived from an EMBL/GenBank/DDBJ whole genome shotgun (WGS) entry which is preliminary data.</text>
</comment>
<reference evidence="7" key="2">
    <citation type="submission" date="2020-09" db="EMBL/GenBank/DDBJ databases">
        <authorList>
            <person name="Sun Q."/>
            <person name="Zhou Y."/>
        </authorList>
    </citation>
    <scope>NUCLEOTIDE SEQUENCE</scope>
    <source>
        <strain evidence="7">CGMCC 1.15290</strain>
    </source>
</reference>
<gene>
    <name evidence="7" type="ORF">GCM10011379_07850</name>
</gene>
<organism evidence="7 8">
    <name type="scientific">Filimonas zeae</name>
    <dbReference type="NCBI Taxonomy" id="1737353"/>
    <lineage>
        <taxon>Bacteria</taxon>
        <taxon>Pseudomonadati</taxon>
        <taxon>Bacteroidota</taxon>
        <taxon>Chitinophagia</taxon>
        <taxon>Chitinophagales</taxon>
        <taxon>Chitinophagaceae</taxon>
        <taxon>Filimonas</taxon>
    </lineage>
</organism>
<dbReference type="RefSeq" id="WP_188950670.1">
    <property type="nucleotide sequence ID" value="NZ_BMIB01000001.1"/>
</dbReference>
<evidence type="ECO:0000256" key="4">
    <source>
        <dbReference type="ARBA" id="ARBA00023163"/>
    </source>
</evidence>
<dbReference type="NCBIfam" id="TIGR02937">
    <property type="entry name" value="sigma70-ECF"/>
    <property type="match status" value="1"/>
</dbReference>
<keyword evidence="2" id="KW-0805">Transcription regulation</keyword>
<dbReference type="GO" id="GO:0003677">
    <property type="term" value="F:DNA binding"/>
    <property type="evidence" value="ECO:0007669"/>
    <property type="project" value="InterPro"/>
</dbReference>
<dbReference type="InterPro" id="IPR039425">
    <property type="entry name" value="RNA_pol_sigma-70-like"/>
</dbReference>
<keyword evidence="7" id="KW-0240">DNA-directed RNA polymerase</keyword>
<proteinExistence type="inferred from homology"/>